<dbReference type="EMBL" id="LK028680">
    <property type="protein sequence ID" value="CDS25015.1"/>
    <property type="molecule type" value="Genomic_DNA"/>
</dbReference>
<evidence type="ECO:0000313" key="3">
    <source>
        <dbReference type="WBParaSite" id="EgrG_002053200"/>
    </source>
</evidence>
<evidence type="ECO:0000313" key="2">
    <source>
        <dbReference type="Proteomes" id="UP000492820"/>
    </source>
</evidence>
<dbReference type="WBParaSite" id="EgrG_002053200">
    <property type="protein sequence ID" value="EgrG_002053200"/>
    <property type="gene ID" value="EgrG_002053200"/>
</dbReference>
<organism evidence="1">
    <name type="scientific">Echinococcus granulosus</name>
    <name type="common">Hydatid tapeworm</name>
    <dbReference type="NCBI Taxonomy" id="6210"/>
    <lineage>
        <taxon>Eukaryota</taxon>
        <taxon>Metazoa</taxon>
        <taxon>Spiralia</taxon>
        <taxon>Lophotrochozoa</taxon>
        <taxon>Platyhelminthes</taxon>
        <taxon>Cestoda</taxon>
        <taxon>Eucestoda</taxon>
        <taxon>Cyclophyllidea</taxon>
        <taxon>Taeniidae</taxon>
        <taxon>Echinococcus</taxon>
        <taxon>Echinococcus granulosus group</taxon>
    </lineage>
</organism>
<evidence type="ECO:0000313" key="1">
    <source>
        <dbReference type="EMBL" id="CDS25015.1"/>
    </source>
</evidence>
<sequence>MMQVAEVFKYLQCYTRLLTTALCLCRLAQAFSPHRAHHTVRQRRNHYGVLGGENCGQYINRCSFFHCLFAPSLSADAFFKWAHTECAQEAVPETVTIVAPQHHLNSVTRVRVRMRKLPTPSTLNVSDDTTYVGFSVGSALVQCCSSLLSEVVRDPLEMATKAKVILRWENPEDESFTKAVYSSPIRRSGQNEDAKLVVGGSSSRNSTEALQPSILHSFDNQYISITAVGRRERGWIVQAIQMLQEKLEVNTFHTAILHSHVPAHLPMTWLDKRLCQLLFQQPSPASFLNALAAIQYQKAQIDSCQSLLSTLAQNRQHISMHFRLL</sequence>
<dbReference type="OrthoDB" id="10542318at2759"/>
<reference evidence="3" key="3">
    <citation type="submission" date="2020-10" db="UniProtKB">
        <authorList>
            <consortium name="WormBaseParasite"/>
        </authorList>
    </citation>
    <scope>IDENTIFICATION</scope>
</reference>
<dbReference type="Proteomes" id="UP000492820">
    <property type="component" value="Unassembled WGS sequence"/>
</dbReference>
<protein>
    <submittedName>
        <fullName evidence="3">Fibronectin type-III domain-containing protein</fullName>
    </submittedName>
</protein>
<reference evidence="1 2" key="1">
    <citation type="journal article" date="2013" name="Nature">
        <title>The genomes of four tapeworm species reveal adaptations to parasitism.</title>
        <authorList>
            <person name="Tsai I.J."/>
            <person name="Zarowiecki M."/>
            <person name="Holroyd N."/>
            <person name="Garciarrubio A."/>
            <person name="Sanchez-Flores A."/>
            <person name="Brooks K.L."/>
            <person name="Tracey A."/>
            <person name="Bobes R.J."/>
            <person name="Fragoso G."/>
            <person name="Sciutto E."/>
            <person name="Aslett M."/>
            <person name="Beasley H."/>
            <person name="Bennett H.M."/>
            <person name="Cai J."/>
            <person name="Camicia F."/>
            <person name="Clark R."/>
            <person name="Cucher M."/>
            <person name="De Silva N."/>
            <person name="Day T.A."/>
            <person name="Deplazes P."/>
            <person name="Estrada K."/>
            <person name="Fernandez C."/>
            <person name="Holland P.W."/>
            <person name="Hou J."/>
            <person name="Hu S."/>
            <person name="Huckvale T."/>
            <person name="Hung S.S."/>
            <person name="Kamenetzky L."/>
            <person name="Keane J.A."/>
            <person name="Kiss F."/>
            <person name="Koziol U."/>
            <person name="Lambert O."/>
            <person name="Liu K."/>
            <person name="Luo X."/>
            <person name="Luo Y."/>
            <person name="Macchiaroli N."/>
            <person name="Nichol S."/>
            <person name="Paps J."/>
            <person name="Parkinson J."/>
            <person name="Pouchkina-Stantcheva N."/>
            <person name="Riddiford N."/>
            <person name="Rosenzvit M."/>
            <person name="Salinas G."/>
            <person name="Wasmuth J.D."/>
            <person name="Zamanian M."/>
            <person name="Zheng Y."/>
            <person name="Cai X."/>
            <person name="Soberon X."/>
            <person name="Olson P.D."/>
            <person name="Laclette J.P."/>
            <person name="Brehm K."/>
            <person name="Berriman M."/>
            <person name="Garciarrubio A."/>
            <person name="Bobes R.J."/>
            <person name="Fragoso G."/>
            <person name="Sanchez-Flores A."/>
            <person name="Estrada K."/>
            <person name="Cevallos M.A."/>
            <person name="Morett E."/>
            <person name="Gonzalez V."/>
            <person name="Portillo T."/>
            <person name="Ochoa-Leyva A."/>
            <person name="Jose M.V."/>
            <person name="Sciutto E."/>
            <person name="Landa A."/>
            <person name="Jimenez L."/>
            <person name="Valdes V."/>
            <person name="Carrero J.C."/>
            <person name="Larralde C."/>
            <person name="Morales-Montor J."/>
            <person name="Limon-Lason J."/>
            <person name="Soberon X."/>
            <person name="Laclette J.P."/>
        </authorList>
    </citation>
    <scope>NUCLEOTIDE SEQUENCE [LARGE SCALE GENOMIC DNA]</scope>
</reference>
<accession>A0A068X510</accession>
<reference evidence="1" key="2">
    <citation type="submission" date="2014-06" db="EMBL/GenBank/DDBJ databases">
        <authorList>
            <person name="Aslett M."/>
        </authorList>
    </citation>
    <scope>NUCLEOTIDE SEQUENCE</scope>
</reference>
<gene>
    <name evidence="1" type="ORF">EgrG_002053200</name>
</gene>
<dbReference type="AlphaFoldDB" id="A0A068X510"/>
<name>A0A068X510_ECHGR</name>
<proteinExistence type="predicted"/>